<accession>A0A9D3XLP2</accession>
<gene>
    <name evidence="1" type="ORF">KIL84_005294</name>
</gene>
<name>A0A9D3XLP2_9SAUR</name>
<comment type="caution">
    <text evidence="1">The sequence shown here is derived from an EMBL/GenBank/DDBJ whole genome shotgun (WGS) entry which is preliminary data.</text>
</comment>
<sequence>MELHHNHPPRFLDFLWRPERHRCSPYRHNSITVACLLIYIGTDTDIAKGEVDIYDSEMSFQKKMRSQVETSVIKKIQIDFRTMDCPFSFFSVLGFFFVSDFSSFLPTPVSLESITARKDDTTEKPCNYMVQEMVLVI</sequence>
<evidence type="ECO:0000313" key="2">
    <source>
        <dbReference type="Proteomes" id="UP000827986"/>
    </source>
</evidence>
<evidence type="ECO:0000313" key="1">
    <source>
        <dbReference type="EMBL" id="KAH1181568.1"/>
    </source>
</evidence>
<keyword evidence="2" id="KW-1185">Reference proteome</keyword>
<protein>
    <submittedName>
        <fullName evidence="1">Uncharacterized protein</fullName>
    </submittedName>
</protein>
<dbReference type="EMBL" id="JAHDVG010000468">
    <property type="protein sequence ID" value="KAH1181568.1"/>
    <property type="molecule type" value="Genomic_DNA"/>
</dbReference>
<proteinExistence type="predicted"/>
<dbReference type="AlphaFoldDB" id="A0A9D3XLP2"/>
<reference evidence="1" key="1">
    <citation type="submission" date="2021-09" db="EMBL/GenBank/DDBJ databases">
        <title>The genome of Mauremys mutica provides insights into the evolution of semi-aquatic lifestyle.</title>
        <authorList>
            <person name="Gong S."/>
            <person name="Gao Y."/>
        </authorList>
    </citation>
    <scope>NUCLEOTIDE SEQUENCE</scope>
    <source>
        <strain evidence="1">MM-2020</strain>
        <tissue evidence="1">Muscle</tissue>
    </source>
</reference>
<organism evidence="1 2">
    <name type="scientific">Mauremys mutica</name>
    <name type="common">yellowpond turtle</name>
    <dbReference type="NCBI Taxonomy" id="74926"/>
    <lineage>
        <taxon>Eukaryota</taxon>
        <taxon>Metazoa</taxon>
        <taxon>Chordata</taxon>
        <taxon>Craniata</taxon>
        <taxon>Vertebrata</taxon>
        <taxon>Euteleostomi</taxon>
        <taxon>Archelosauria</taxon>
        <taxon>Testudinata</taxon>
        <taxon>Testudines</taxon>
        <taxon>Cryptodira</taxon>
        <taxon>Durocryptodira</taxon>
        <taxon>Testudinoidea</taxon>
        <taxon>Geoemydidae</taxon>
        <taxon>Geoemydinae</taxon>
        <taxon>Mauremys</taxon>
    </lineage>
</organism>
<feature type="non-terminal residue" evidence="1">
    <location>
        <position position="137"/>
    </location>
</feature>
<dbReference type="Proteomes" id="UP000827986">
    <property type="component" value="Unassembled WGS sequence"/>
</dbReference>